<accession>A0A913ZVM6</accession>
<keyword evidence="5" id="KW-0597">Phosphoprotein</keyword>
<proteinExistence type="inferred from homology"/>
<dbReference type="AlphaFoldDB" id="A0A913ZVM6"/>
<evidence type="ECO:0000256" key="8">
    <source>
        <dbReference type="ARBA" id="ARBA00023125"/>
    </source>
</evidence>
<feature type="compositionally biased region" description="Basic and acidic residues" evidence="13">
    <location>
        <begin position="493"/>
        <end position="502"/>
    </location>
</feature>
<keyword evidence="16" id="KW-1185">Reference proteome</keyword>
<dbReference type="GO" id="GO:0003677">
    <property type="term" value="F:DNA binding"/>
    <property type="evidence" value="ECO:0007669"/>
    <property type="project" value="UniProtKB-KW"/>
</dbReference>
<dbReference type="InterPro" id="IPR007797">
    <property type="entry name" value="AF4/FMR2"/>
</dbReference>
<feature type="compositionally biased region" description="Polar residues" evidence="13">
    <location>
        <begin position="888"/>
        <end position="899"/>
    </location>
</feature>
<dbReference type="InterPro" id="IPR043640">
    <property type="entry name" value="AF4/FMR2_CHD"/>
</dbReference>
<evidence type="ECO:0000256" key="4">
    <source>
        <dbReference type="ARBA" id="ARBA00022473"/>
    </source>
</evidence>
<feature type="domain" description="AF4/FMR2 C-terminal homology" evidence="14">
    <location>
        <begin position="842"/>
        <end position="989"/>
    </location>
</feature>
<evidence type="ECO:0000256" key="11">
    <source>
        <dbReference type="ARBA" id="ARBA00024653"/>
    </source>
</evidence>
<keyword evidence="7" id="KW-0805">Transcription regulation</keyword>
<dbReference type="RefSeq" id="XP_038055728.1">
    <property type="nucleotide sequence ID" value="XM_038199800.1"/>
</dbReference>
<feature type="region of interest" description="Disordered" evidence="13">
    <location>
        <begin position="416"/>
        <end position="438"/>
    </location>
</feature>
<evidence type="ECO:0000256" key="1">
    <source>
        <dbReference type="ARBA" id="ARBA00004123"/>
    </source>
</evidence>
<organism evidence="15 16">
    <name type="scientific">Patiria miniata</name>
    <name type="common">Bat star</name>
    <name type="synonym">Asterina miniata</name>
    <dbReference type="NCBI Taxonomy" id="46514"/>
    <lineage>
        <taxon>Eukaryota</taxon>
        <taxon>Metazoa</taxon>
        <taxon>Echinodermata</taxon>
        <taxon>Eleutherozoa</taxon>
        <taxon>Asterozoa</taxon>
        <taxon>Asteroidea</taxon>
        <taxon>Valvatacea</taxon>
        <taxon>Valvatida</taxon>
        <taxon>Asterinidae</taxon>
        <taxon>Patiria</taxon>
    </lineage>
</organism>
<dbReference type="PANTHER" id="PTHR10528">
    <property type="entry name" value="AF4/FMR2 FAMILY MEMBER"/>
    <property type="match status" value="1"/>
</dbReference>
<dbReference type="PANTHER" id="PTHR10528:SF17">
    <property type="entry name" value="AF4_FMR2 FAMILY MEMBER LILLI"/>
    <property type="match status" value="1"/>
</dbReference>
<comment type="function">
    <text evidence="11">Has a role in transcriptional regulation. Acts in parallel with the Ras/MAPK and the PI3K/PKB pathways in the control of cell identity and cellular growth. Essential for regulation of the cytoskeleton and cell growth but not for cell proliferation or growth rate. Required specifically for the microtubule-based basal transport of lipid droplets. Plays a partially redundant function downstream of Raf in cell fate specification in the developing eye. Pair-rule protein that regulates embryonic cellularization, gastrulation and segmentation.</text>
</comment>
<sequence>MDTSRLSDSSSGSSSGESDDDSSSGNDTDSESDASSSDHESSPPQDKPAHKSYNLHDLINKKIIEGKKSPGALNVPKQPPLSNQPAAAASTAATPPTLSIKEAQSFPNTNQHRSTVPGGRRGEGSGGFVLGINDLTTTLTPPEDYDKGNFGKYVDNDNRINDFNKLVTEKRTPLSKSPVRTGGNAGKQNANKRGPKKVLDKSPSVAKSKTASQTKSEVSTKESKKGAKPSKQSSKSGAETKVDVKGKSSKTTPKSDKKTPPRVRTPEKKLAKKPTSKEFVSDTDSSSDSDDELERTPLSKRLNGASKLHAVLSPAHKPSARTEIKNKASSKGNRTKEKSNVVKTEREASLAKPVLDDVFMSMIDQPLGLIKEPLLSPIKNEDPEKPALTPHPQEVTYKDGIPSLVVKLNLSLINRVPGRPRQPCRTERTSPRHGCSASDAHYKNELLEFEERLPSLVKVHKRKQEDLDEEDPVKESVCKKPKSECSGKTSRNFHNEEPEHNELSSIPDSDTVLDRRRPAERRGSTNSVSSLLSSQSSCSSSRRSDREAPSSQPTKRRKKTANDSMDSSCSSSSSSSSSSSGGSTNYLNAPSNSAVLSAKGHITTWGSPPPQTEERVDRSQDSTSVSNDVTCTRNGHRSVSEEWGDVGGGADYVRNSNPHVARKNMTDRQPIGLEIEESQQFTADSYLAEGKKLKHQADAQSDKNVKALMYFDAALSFILCGNAMENDPVVPVEKAITMYSDTCDIIKFILKFKGSHLNQDALSMDKKLAVLCHRCLGLLYMKMFKMKKANGIKLAKVLGEHFRNSSKSQQAAQAPSSWNSSKHPDVRCKTPLLSQLISTHPSSSPLPCNRYTGTPSPMSPTPSPAGSVGSVGSMGSQGSNNGDAGASLQPSSLPQVQPNKLTNGVPHIMSSPANVSVPQRIVNMMSTFIQNSSYGYYGLDYWEQADVLALENIEFFRELDCEFGLLTLHSSTLDLVHYARLGLRKLKSET</sequence>
<comment type="subcellular location">
    <subcellularLocation>
        <location evidence="1">Nucleus</location>
    </subcellularLocation>
</comment>
<feature type="compositionally biased region" description="Basic and acidic residues" evidence="13">
    <location>
        <begin position="512"/>
        <end position="523"/>
    </location>
</feature>
<evidence type="ECO:0000256" key="12">
    <source>
        <dbReference type="ARBA" id="ARBA00032149"/>
    </source>
</evidence>
<evidence type="ECO:0000256" key="6">
    <source>
        <dbReference type="ARBA" id="ARBA00022788"/>
    </source>
</evidence>
<dbReference type="GO" id="GO:0007366">
    <property type="term" value="P:periodic partitioning by pair rule gene"/>
    <property type="evidence" value="ECO:0007669"/>
    <property type="project" value="UniProtKB-KW"/>
</dbReference>
<feature type="compositionally biased region" description="Polar residues" evidence="13">
    <location>
        <begin position="621"/>
        <end position="633"/>
    </location>
</feature>
<keyword evidence="9" id="KW-0804">Transcription</keyword>
<feature type="compositionally biased region" description="Basic and acidic residues" evidence="13">
    <location>
        <begin position="473"/>
        <end position="485"/>
    </location>
</feature>
<keyword evidence="10" id="KW-0539">Nucleus</keyword>
<feature type="compositionally biased region" description="Basic and acidic residues" evidence="13">
    <location>
        <begin position="144"/>
        <end position="172"/>
    </location>
</feature>
<dbReference type="GO" id="GO:0010468">
    <property type="term" value="P:regulation of gene expression"/>
    <property type="evidence" value="ECO:0007669"/>
    <property type="project" value="InterPro"/>
</dbReference>
<dbReference type="GeneID" id="119727755"/>
<evidence type="ECO:0000313" key="15">
    <source>
        <dbReference type="EnsemblMetazoa" id="XP_038055728.1"/>
    </source>
</evidence>
<dbReference type="OrthoDB" id="6382204at2759"/>
<feature type="compositionally biased region" description="Low complexity" evidence="13">
    <location>
        <begin position="7"/>
        <end position="16"/>
    </location>
</feature>
<feature type="region of interest" description="Disordered" evidence="13">
    <location>
        <begin position="461"/>
        <end position="643"/>
    </location>
</feature>
<evidence type="ECO:0000256" key="3">
    <source>
        <dbReference type="ARBA" id="ARBA00021888"/>
    </source>
</evidence>
<feature type="compositionally biased region" description="Low complexity" evidence="13">
    <location>
        <begin position="567"/>
        <end position="583"/>
    </location>
</feature>
<feature type="compositionally biased region" description="Basic and acidic residues" evidence="13">
    <location>
        <begin position="334"/>
        <end position="346"/>
    </location>
</feature>
<feature type="region of interest" description="Disordered" evidence="13">
    <location>
        <begin position="839"/>
        <end position="899"/>
    </location>
</feature>
<dbReference type="GO" id="GO:0032783">
    <property type="term" value="C:super elongation complex"/>
    <property type="evidence" value="ECO:0007669"/>
    <property type="project" value="TreeGrafter"/>
</dbReference>
<evidence type="ECO:0000256" key="2">
    <source>
        <dbReference type="ARBA" id="ARBA00007354"/>
    </source>
</evidence>
<feature type="compositionally biased region" description="Polar residues" evidence="13">
    <location>
        <begin position="105"/>
        <end position="114"/>
    </location>
</feature>
<evidence type="ECO:0000256" key="7">
    <source>
        <dbReference type="ARBA" id="ARBA00023015"/>
    </source>
</evidence>
<feature type="compositionally biased region" description="Low complexity" evidence="13">
    <location>
        <begin position="806"/>
        <end position="821"/>
    </location>
</feature>
<name>A0A913ZVM6_PATMI</name>
<feature type="compositionally biased region" description="Acidic residues" evidence="13">
    <location>
        <begin position="17"/>
        <end position="32"/>
    </location>
</feature>
<comment type="similarity">
    <text evidence="2">Belongs to the AF4 family.</text>
</comment>
<feature type="region of interest" description="Disordered" evidence="13">
    <location>
        <begin position="806"/>
        <end position="826"/>
    </location>
</feature>
<feature type="compositionally biased region" description="Polar residues" evidence="13">
    <location>
        <begin position="584"/>
        <end position="595"/>
    </location>
</feature>
<feature type="compositionally biased region" description="Low complexity" evidence="13">
    <location>
        <begin position="524"/>
        <end position="541"/>
    </location>
</feature>
<feature type="compositionally biased region" description="Low complexity" evidence="13">
    <location>
        <begin position="864"/>
        <end position="882"/>
    </location>
</feature>
<dbReference type="Proteomes" id="UP000887568">
    <property type="component" value="Unplaced"/>
</dbReference>
<evidence type="ECO:0000256" key="13">
    <source>
        <dbReference type="SAM" id="MobiDB-lite"/>
    </source>
</evidence>
<feature type="compositionally biased region" description="Low complexity" evidence="13">
    <location>
        <begin position="85"/>
        <end position="97"/>
    </location>
</feature>
<dbReference type="Pfam" id="PF18876">
    <property type="entry name" value="AFF4_CHD"/>
    <property type="match status" value="2"/>
</dbReference>
<keyword evidence="8" id="KW-0238">DNA-binding</keyword>
<evidence type="ECO:0000259" key="14">
    <source>
        <dbReference type="Pfam" id="PF18876"/>
    </source>
</evidence>
<evidence type="ECO:0000256" key="5">
    <source>
        <dbReference type="ARBA" id="ARBA00022553"/>
    </source>
</evidence>
<dbReference type="EnsemblMetazoa" id="XM_038199800.1">
    <property type="protein sequence ID" value="XP_038055728.1"/>
    <property type="gene ID" value="LOC119727755"/>
</dbReference>
<evidence type="ECO:0000256" key="10">
    <source>
        <dbReference type="ARBA" id="ARBA00023242"/>
    </source>
</evidence>
<keyword evidence="4" id="KW-0217">Developmental protein</keyword>
<evidence type="ECO:0000256" key="9">
    <source>
        <dbReference type="ARBA" id="ARBA00023163"/>
    </source>
</evidence>
<dbReference type="OMA" id="HTREPQK"/>
<reference evidence="15" key="1">
    <citation type="submission" date="2022-11" db="UniProtKB">
        <authorList>
            <consortium name="EnsemblMetazoa"/>
        </authorList>
    </citation>
    <scope>IDENTIFICATION</scope>
</reference>
<feature type="domain" description="AF4/FMR2 C-terminal homology" evidence="14">
    <location>
        <begin position="677"/>
        <end position="823"/>
    </location>
</feature>
<feature type="region of interest" description="Disordered" evidence="13">
    <location>
        <begin position="1"/>
        <end position="346"/>
    </location>
</feature>
<protein>
    <recommendedName>
        <fullName evidence="3">AF4/FMR2 family member lilli</fullName>
    </recommendedName>
    <alternativeName>
        <fullName evidence="12">Protein lilliputian</fullName>
    </alternativeName>
</protein>
<evidence type="ECO:0000313" key="16">
    <source>
        <dbReference type="Proteomes" id="UP000887568"/>
    </source>
</evidence>
<feature type="compositionally biased region" description="Basic and acidic residues" evidence="13">
    <location>
        <begin position="58"/>
        <end position="68"/>
    </location>
</feature>
<feature type="compositionally biased region" description="Basic and acidic residues" evidence="13">
    <location>
        <begin position="253"/>
        <end position="280"/>
    </location>
</feature>
<keyword evidence="6" id="KW-0562">Pair-rule protein</keyword>